<dbReference type="PANTHER" id="PTHR22642">
    <property type="entry name" value="IMIDAZOLONEPROPIONASE"/>
    <property type="match status" value="1"/>
</dbReference>
<dbReference type="InterPro" id="IPR011059">
    <property type="entry name" value="Metal-dep_hydrolase_composite"/>
</dbReference>
<gene>
    <name evidence="2" type="ORF">SMF913_27367</name>
</gene>
<evidence type="ECO:0000259" key="1">
    <source>
        <dbReference type="Pfam" id="PF07969"/>
    </source>
</evidence>
<evidence type="ECO:0000313" key="2">
    <source>
        <dbReference type="EMBL" id="PNG91902.1"/>
    </source>
</evidence>
<keyword evidence="3" id="KW-1185">Reference proteome</keyword>
<dbReference type="CDD" id="cd01300">
    <property type="entry name" value="YtcJ_like"/>
    <property type="match status" value="1"/>
</dbReference>
<reference evidence="2 3" key="1">
    <citation type="submission" date="2015-09" db="EMBL/GenBank/DDBJ databases">
        <title>Genome sequence, genome mining and natural product profiling of a biocontrol bacterium Streptomyces malaysiensis F913.</title>
        <authorList>
            <person name="Xu Y."/>
            <person name="Wei J."/>
            <person name="Xie J."/>
            <person name="Li T."/>
            <person name="Zhou Z."/>
        </authorList>
    </citation>
    <scope>NUCLEOTIDE SEQUENCE [LARGE SCALE GENOMIC DNA]</scope>
    <source>
        <strain evidence="2 3">F913</strain>
    </source>
</reference>
<dbReference type="RefSeq" id="WP_102936914.1">
    <property type="nucleotide sequence ID" value="NZ_LJIW01000002.1"/>
</dbReference>
<sequence length="638" mass="67560">MSLDLARRRLLAAAGAAGAAGALGLVPSGAFAASGRRPSGSRRSAATIIHGGRVLTGLPYLPRQEALAVGRDGRILAVGPASVVRRLAGRDTDFVDARGGTVMAGIIDAHAHCLEAGTRTLNPSLGNESYTVAALQAKLTGFLNASEGQEPDGWLVVEDWNPVGLPAGTETHHRVLDALPTRRPIALKGSDAHNMWVNQRALDLAKITSNTPDPAGGHIVHDSAGAPSGLLKDTAQDIVAAVIPPPDRDKVLAAAAKALHQAAANGITTYMDAATEPGTLGVYADLAASDRLPQRVVPALRLDTDLIRDPKAALAHVDEQRAAHGQVPGLCFGTVKVFLDGAIEHPAQTAALLEPYLDANGKPTDNRGDLYVTATEYGRLAAVLDRAGWQLHAHAIGDRAVRTALDGYETAVRANGRRGNRHTIAHLQLVHPDDYRRFAPLGVVACMQLQWAMRNVWTMDALLPYIGPDRHRLMYPARSLERHGAALSGGSDWPVDPLDSFNQIRTAVDRRGEEGALYPEREGISRSTSLRMHTSGSAHQLRIDHETGVLTPGRAADVIVLDRDVTRVPVEDITGTEVRLTLAGGRRIWDAERPGAQASAASFAAVRPVSLATVHGRHAACGCHGRRPVASPLSLGPA</sequence>
<dbReference type="SUPFAM" id="SSF51338">
    <property type="entry name" value="Composite domain of metallo-dependent hydrolases"/>
    <property type="match status" value="1"/>
</dbReference>
<dbReference type="InterPro" id="IPR006311">
    <property type="entry name" value="TAT_signal"/>
</dbReference>
<dbReference type="GO" id="GO:0016810">
    <property type="term" value="F:hydrolase activity, acting on carbon-nitrogen (but not peptide) bonds"/>
    <property type="evidence" value="ECO:0007669"/>
    <property type="project" value="InterPro"/>
</dbReference>
<dbReference type="Gene3D" id="3.10.310.70">
    <property type="match status" value="1"/>
</dbReference>
<dbReference type="PROSITE" id="PS51318">
    <property type="entry name" value="TAT"/>
    <property type="match status" value="1"/>
</dbReference>
<dbReference type="AlphaFoldDB" id="A0A2J7YV44"/>
<protein>
    <recommendedName>
        <fullName evidence="1">Amidohydrolase 3 domain-containing protein</fullName>
    </recommendedName>
</protein>
<dbReference type="InterPro" id="IPR033932">
    <property type="entry name" value="YtcJ-like"/>
</dbReference>
<dbReference type="Gene3D" id="3.20.20.140">
    <property type="entry name" value="Metal-dependent hydrolases"/>
    <property type="match status" value="1"/>
</dbReference>
<feature type="domain" description="Amidohydrolase 3" evidence="1">
    <location>
        <begin position="94"/>
        <end position="587"/>
    </location>
</feature>
<dbReference type="Gene3D" id="2.30.40.10">
    <property type="entry name" value="Urease, subunit C, domain 1"/>
    <property type="match status" value="1"/>
</dbReference>
<accession>A0A2J7YV44</accession>
<dbReference type="Proteomes" id="UP000236520">
    <property type="component" value="Unassembled WGS sequence"/>
</dbReference>
<dbReference type="PANTHER" id="PTHR22642:SF2">
    <property type="entry name" value="PROTEIN LONG AFTER FAR-RED 3"/>
    <property type="match status" value="1"/>
</dbReference>
<comment type="caution">
    <text evidence="2">The sequence shown here is derived from an EMBL/GenBank/DDBJ whole genome shotgun (WGS) entry which is preliminary data.</text>
</comment>
<dbReference type="InterPro" id="IPR013108">
    <property type="entry name" value="Amidohydro_3"/>
</dbReference>
<dbReference type="SUPFAM" id="SSF51556">
    <property type="entry name" value="Metallo-dependent hydrolases"/>
    <property type="match status" value="1"/>
</dbReference>
<dbReference type="Pfam" id="PF07969">
    <property type="entry name" value="Amidohydro_3"/>
    <property type="match status" value="1"/>
</dbReference>
<proteinExistence type="predicted"/>
<name>A0A2J7YV44_STRMQ</name>
<dbReference type="EMBL" id="LJIW01000002">
    <property type="protein sequence ID" value="PNG91902.1"/>
    <property type="molecule type" value="Genomic_DNA"/>
</dbReference>
<evidence type="ECO:0000313" key="3">
    <source>
        <dbReference type="Proteomes" id="UP000236520"/>
    </source>
</evidence>
<dbReference type="InterPro" id="IPR032466">
    <property type="entry name" value="Metal_Hydrolase"/>
</dbReference>
<organism evidence="2 3">
    <name type="scientific">Streptomyces malaysiensis</name>
    <dbReference type="NCBI Taxonomy" id="92644"/>
    <lineage>
        <taxon>Bacteria</taxon>
        <taxon>Bacillati</taxon>
        <taxon>Actinomycetota</taxon>
        <taxon>Actinomycetes</taxon>
        <taxon>Kitasatosporales</taxon>
        <taxon>Streptomycetaceae</taxon>
        <taxon>Streptomyces</taxon>
        <taxon>Streptomyces violaceusniger group</taxon>
    </lineage>
</organism>